<reference evidence="2 3" key="1">
    <citation type="submission" date="2024-09" db="EMBL/GenBank/DDBJ databases">
        <authorList>
            <person name="Sun Q."/>
            <person name="Mori K."/>
        </authorList>
    </citation>
    <scope>NUCLEOTIDE SEQUENCE [LARGE SCALE GENOMIC DNA]</scope>
    <source>
        <strain evidence="2 3">NCAIM B.02529</strain>
    </source>
</reference>
<evidence type="ECO:0000256" key="1">
    <source>
        <dbReference type="SAM" id="Phobius"/>
    </source>
</evidence>
<comment type="caution">
    <text evidence="2">The sequence shown here is derived from an EMBL/GenBank/DDBJ whole genome shotgun (WGS) entry which is preliminary data.</text>
</comment>
<gene>
    <name evidence="2" type="ORF">ACFFGV_15980</name>
</gene>
<organism evidence="2 3">
    <name type="scientific">Pontibacillus salicampi</name>
    <dbReference type="NCBI Taxonomy" id="1449801"/>
    <lineage>
        <taxon>Bacteria</taxon>
        <taxon>Bacillati</taxon>
        <taxon>Bacillota</taxon>
        <taxon>Bacilli</taxon>
        <taxon>Bacillales</taxon>
        <taxon>Bacillaceae</taxon>
        <taxon>Pontibacillus</taxon>
    </lineage>
</organism>
<sequence>MQLLIIHWYDWISPTNPVAAICMGVLFTIIACFMVWGETKNKQHVFYAFMTGVVVTFLGVSLLTALGFYA</sequence>
<accession>A0ABV6LRP2</accession>
<evidence type="ECO:0008006" key="4">
    <source>
        <dbReference type="Google" id="ProtNLM"/>
    </source>
</evidence>
<evidence type="ECO:0000313" key="3">
    <source>
        <dbReference type="Proteomes" id="UP001589836"/>
    </source>
</evidence>
<dbReference type="Proteomes" id="UP001589836">
    <property type="component" value="Unassembled WGS sequence"/>
</dbReference>
<keyword evidence="1" id="KW-1133">Transmembrane helix</keyword>
<feature type="transmembrane region" description="Helical" evidence="1">
    <location>
        <begin position="45"/>
        <end position="69"/>
    </location>
</feature>
<evidence type="ECO:0000313" key="2">
    <source>
        <dbReference type="EMBL" id="MFC0525080.1"/>
    </source>
</evidence>
<keyword evidence="1" id="KW-0812">Transmembrane</keyword>
<dbReference type="EMBL" id="JBHLTP010000013">
    <property type="protein sequence ID" value="MFC0525080.1"/>
    <property type="molecule type" value="Genomic_DNA"/>
</dbReference>
<protein>
    <recommendedName>
        <fullName evidence="4">DUF2759 domain-containing protein</fullName>
    </recommendedName>
</protein>
<keyword evidence="3" id="KW-1185">Reference proteome</keyword>
<name>A0ABV6LRP2_9BACI</name>
<dbReference type="RefSeq" id="WP_377349869.1">
    <property type="nucleotide sequence ID" value="NZ_JBHLTP010000013.1"/>
</dbReference>
<keyword evidence="1" id="KW-0472">Membrane</keyword>
<feature type="transmembrane region" description="Helical" evidence="1">
    <location>
        <begin position="18"/>
        <end position="36"/>
    </location>
</feature>
<proteinExistence type="predicted"/>